<protein>
    <submittedName>
        <fullName evidence="1">GNAT family N-acetyltransferase</fullName>
    </submittedName>
</protein>
<name>A0A6C7LAI2_CAMJU</name>
<accession>A0A6C7LAI2</accession>
<dbReference type="EMBL" id="AACKQB010000022">
    <property type="protein sequence ID" value="EAL0103572.1"/>
    <property type="molecule type" value="Genomic_DNA"/>
</dbReference>
<dbReference type="AlphaFoldDB" id="A0A6C7LAI2"/>
<gene>
    <name evidence="1" type="ORF">BHU84_08390</name>
</gene>
<reference evidence="1" key="1">
    <citation type="submission" date="2018-05" db="EMBL/GenBank/DDBJ databases">
        <authorList>
            <consortium name="GenomeTrakr network: Whole genome sequencing for foodborne pathogen traceback"/>
        </authorList>
    </citation>
    <scope>NUCLEOTIDE SEQUENCE</scope>
    <source>
        <strain evidence="1">CFSAN038773</strain>
    </source>
</reference>
<feature type="non-terminal residue" evidence="1">
    <location>
        <position position="1"/>
    </location>
</feature>
<proteinExistence type="predicted"/>
<evidence type="ECO:0000313" key="1">
    <source>
        <dbReference type="EMBL" id="EAL0103572.1"/>
    </source>
</evidence>
<keyword evidence="1" id="KW-0808">Transferase</keyword>
<comment type="caution">
    <text evidence="1">The sequence shown here is derived from an EMBL/GenBank/DDBJ whole genome shotgun (WGS) entry which is preliminary data.</text>
</comment>
<dbReference type="GO" id="GO:0016740">
    <property type="term" value="F:transferase activity"/>
    <property type="evidence" value="ECO:0007669"/>
    <property type="project" value="UniProtKB-KW"/>
</dbReference>
<sequence length="36" mass="4155">SAKPFFLKNGFEVIRENEVSKEGQILKNFLMKKGNL</sequence>
<organism evidence="1">
    <name type="scientific">Campylobacter jejuni</name>
    <dbReference type="NCBI Taxonomy" id="197"/>
    <lineage>
        <taxon>Bacteria</taxon>
        <taxon>Pseudomonadati</taxon>
        <taxon>Campylobacterota</taxon>
        <taxon>Epsilonproteobacteria</taxon>
        <taxon>Campylobacterales</taxon>
        <taxon>Campylobacteraceae</taxon>
        <taxon>Campylobacter</taxon>
    </lineage>
</organism>